<proteinExistence type="predicted"/>
<feature type="region of interest" description="Disordered" evidence="1">
    <location>
        <begin position="21"/>
        <end position="58"/>
    </location>
</feature>
<evidence type="ECO:0000256" key="1">
    <source>
        <dbReference type="SAM" id="MobiDB-lite"/>
    </source>
</evidence>
<reference evidence="2" key="1">
    <citation type="submission" date="2016-10" db="EMBL/GenBank/DDBJ databases">
        <authorList>
            <person name="de Groot N.N."/>
        </authorList>
    </citation>
    <scope>NUCLEOTIDE SEQUENCE</scope>
</reference>
<dbReference type="EMBL" id="FPHF01000092">
    <property type="protein sequence ID" value="SFV66631.1"/>
    <property type="molecule type" value="Genomic_DNA"/>
</dbReference>
<organism evidence="2">
    <name type="scientific">hydrothermal vent metagenome</name>
    <dbReference type="NCBI Taxonomy" id="652676"/>
    <lineage>
        <taxon>unclassified sequences</taxon>
        <taxon>metagenomes</taxon>
        <taxon>ecological metagenomes</taxon>
    </lineage>
</organism>
<feature type="compositionally biased region" description="Basic and acidic residues" evidence="1">
    <location>
        <begin position="33"/>
        <end position="58"/>
    </location>
</feature>
<sequence>MEIHGIRPELQPEAVLKKAREANEVNKQADNPVRGHDDVVPPVKKESIDPNRLLDVKG</sequence>
<name>A0A1W1CLT7_9ZZZZ</name>
<accession>A0A1W1CLT7</accession>
<dbReference type="AlphaFoldDB" id="A0A1W1CLT7"/>
<evidence type="ECO:0000313" key="2">
    <source>
        <dbReference type="EMBL" id="SFV66631.1"/>
    </source>
</evidence>
<gene>
    <name evidence="2" type="ORF">MNB_SM-4-1223</name>
</gene>
<protein>
    <submittedName>
        <fullName evidence="2">Uncharacterized protein</fullName>
    </submittedName>
</protein>